<dbReference type="InterPro" id="IPR050706">
    <property type="entry name" value="Cyclic-di-GMP_PDE-like"/>
</dbReference>
<keyword evidence="4" id="KW-1185">Reference proteome</keyword>
<dbReference type="InterPro" id="IPR001633">
    <property type="entry name" value="EAL_dom"/>
</dbReference>
<dbReference type="OrthoDB" id="9759607at2"/>
<dbReference type="Gene3D" id="3.30.70.270">
    <property type="match status" value="1"/>
</dbReference>
<dbReference type="SUPFAM" id="SSF55073">
    <property type="entry name" value="Nucleotide cyclase"/>
    <property type="match status" value="1"/>
</dbReference>
<name>A0A4Y8PYV8_9BACL</name>
<evidence type="ECO:0008006" key="5">
    <source>
        <dbReference type="Google" id="ProtNLM"/>
    </source>
</evidence>
<evidence type="ECO:0000313" key="4">
    <source>
        <dbReference type="Proteomes" id="UP000298246"/>
    </source>
</evidence>
<dbReference type="PROSITE" id="PS50887">
    <property type="entry name" value="GGDEF"/>
    <property type="match status" value="1"/>
</dbReference>
<dbReference type="AlphaFoldDB" id="A0A4Y8PYV8"/>
<dbReference type="Proteomes" id="UP000298246">
    <property type="component" value="Unassembled WGS sequence"/>
</dbReference>
<evidence type="ECO:0000259" key="2">
    <source>
        <dbReference type="PROSITE" id="PS50887"/>
    </source>
</evidence>
<dbReference type="CDD" id="cd01949">
    <property type="entry name" value="GGDEF"/>
    <property type="match status" value="1"/>
</dbReference>
<dbReference type="InterPro" id="IPR029787">
    <property type="entry name" value="Nucleotide_cyclase"/>
</dbReference>
<dbReference type="InterPro" id="IPR043128">
    <property type="entry name" value="Rev_trsase/Diguanyl_cyclase"/>
</dbReference>
<dbReference type="Gene3D" id="3.20.20.450">
    <property type="entry name" value="EAL domain"/>
    <property type="match status" value="1"/>
</dbReference>
<comment type="caution">
    <text evidence="3">The sequence shown here is derived from an EMBL/GenBank/DDBJ whole genome shotgun (WGS) entry which is preliminary data.</text>
</comment>
<proteinExistence type="predicted"/>
<dbReference type="PROSITE" id="PS50883">
    <property type="entry name" value="EAL"/>
    <property type="match status" value="1"/>
</dbReference>
<organism evidence="3 4">
    <name type="scientific">Paenibacillus athensensis</name>
    <dbReference type="NCBI Taxonomy" id="1967502"/>
    <lineage>
        <taxon>Bacteria</taxon>
        <taxon>Bacillati</taxon>
        <taxon>Bacillota</taxon>
        <taxon>Bacilli</taxon>
        <taxon>Bacillales</taxon>
        <taxon>Paenibacillaceae</taxon>
        <taxon>Paenibacillus</taxon>
    </lineage>
</organism>
<accession>A0A4Y8PYV8</accession>
<dbReference type="NCBIfam" id="TIGR00254">
    <property type="entry name" value="GGDEF"/>
    <property type="match status" value="1"/>
</dbReference>
<feature type="domain" description="EAL" evidence="1">
    <location>
        <begin position="227"/>
        <end position="481"/>
    </location>
</feature>
<dbReference type="InterPro" id="IPR035919">
    <property type="entry name" value="EAL_sf"/>
</dbReference>
<dbReference type="PANTHER" id="PTHR33121">
    <property type="entry name" value="CYCLIC DI-GMP PHOSPHODIESTERASE PDEF"/>
    <property type="match status" value="1"/>
</dbReference>
<dbReference type="PANTHER" id="PTHR33121:SF70">
    <property type="entry name" value="SIGNALING PROTEIN YKOW"/>
    <property type="match status" value="1"/>
</dbReference>
<sequence length="495" mass="55361">MLSMDSVRFIISSIVLFQVGMSDRMKSVGALLKTAAAKSLEALRGKKKADAHRSQPLPGTDRIYSRNELHDYLTSAMLQLHKENPTLHSTLLLLDLDRFRNINLFMGYSFGDQLLGLVAGRLTRGFTDRVVVQTGDDEFLMLLFAANPLELAERVDQVKNVFAEPFAIAGQECFVNASIGVCDVFLQHDNIGQALRQADLALLSAKHMGKNKTIRYDASQEGPSFNRIHMETELRKAIFSDQLILYYQPRLELSSGNIICLEALVRWKHPIHGIIPPNDFIPLAEESGLILPLGEWVLRRACRQKKEWLDAGIIDYQIAVNISPSQFQQHDFADQIINIIEEAGVAPDCIELEITESSIMHNMENTIAILDKLCKKGVSISIDDFGIGYSSLNYLKHFPIHCLKIDRSFVKNIHSDQSDLAITHAIINLGHSLNLQVVAEGVEMQSQLEILKETKCHTIQGYLLSPPVSAPELELLVSSMRLTLHEEPSAQADIS</sequence>
<dbReference type="EMBL" id="MYFO01000022">
    <property type="protein sequence ID" value="TFE85927.1"/>
    <property type="molecule type" value="Genomic_DNA"/>
</dbReference>
<dbReference type="SUPFAM" id="SSF141868">
    <property type="entry name" value="EAL domain-like"/>
    <property type="match status" value="1"/>
</dbReference>
<evidence type="ECO:0000259" key="1">
    <source>
        <dbReference type="PROSITE" id="PS50883"/>
    </source>
</evidence>
<dbReference type="SMART" id="SM00052">
    <property type="entry name" value="EAL"/>
    <property type="match status" value="1"/>
</dbReference>
<dbReference type="Pfam" id="PF00990">
    <property type="entry name" value="GGDEF"/>
    <property type="match status" value="1"/>
</dbReference>
<gene>
    <name evidence="3" type="ORF">B5M42_16135</name>
</gene>
<feature type="domain" description="GGDEF" evidence="2">
    <location>
        <begin position="87"/>
        <end position="218"/>
    </location>
</feature>
<dbReference type="Pfam" id="PF00563">
    <property type="entry name" value="EAL"/>
    <property type="match status" value="1"/>
</dbReference>
<dbReference type="InterPro" id="IPR000160">
    <property type="entry name" value="GGDEF_dom"/>
</dbReference>
<evidence type="ECO:0000313" key="3">
    <source>
        <dbReference type="EMBL" id="TFE85927.1"/>
    </source>
</evidence>
<dbReference type="CDD" id="cd01948">
    <property type="entry name" value="EAL"/>
    <property type="match status" value="1"/>
</dbReference>
<protein>
    <recommendedName>
        <fullName evidence="5">Diguanylate cyclase</fullName>
    </recommendedName>
</protein>
<dbReference type="FunFam" id="3.20.20.450:FF:000001">
    <property type="entry name" value="Cyclic di-GMP phosphodiesterase yahA"/>
    <property type="match status" value="1"/>
</dbReference>
<reference evidence="3 4" key="1">
    <citation type="submission" date="2017-03" db="EMBL/GenBank/DDBJ databases">
        <title>Isolation of Levoglucosan Utilizing Bacteria.</title>
        <authorList>
            <person name="Arya A.S."/>
        </authorList>
    </citation>
    <scope>NUCLEOTIDE SEQUENCE [LARGE SCALE GENOMIC DNA]</scope>
    <source>
        <strain evidence="3 4">MEC069</strain>
    </source>
</reference>
<dbReference type="GO" id="GO:0071111">
    <property type="term" value="F:cyclic-guanylate-specific phosphodiesterase activity"/>
    <property type="evidence" value="ECO:0007669"/>
    <property type="project" value="InterPro"/>
</dbReference>
<dbReference type="SMART" id="SM00267">
    <property type="entry name" value="GGDEF"/>
    <property type="match status" value="1"/>
</dbReference>